<protein>
    <submittedName>
        <fullName evidence="4">Glycosyl transferase family 1</fullName>
    </submittedName>
</protein>
<dbReference type="Pfam" id="PF00534">
    <property type="entry name" value="Glycos_transf_1"/>
    <property type="match status" value="1"/>
</dbReference>
<dbReference type="AlphaFoldDB" id="A0A512BEX4"/>
<dbReference type="InterPro" id="IPR001296">
    <property type="entry name" value="Glyco_trans_1"/>
</dbReference>
<dbReference type="OrthoDB" id="9801609at2"/>
<evidence type="ECO:0000313" key="5">
    <source>
        <dbReference type="Proteomes" id="UP000321513"/>
    </source>
</evidence>
<dbReference type="GO" id="GO:0016757">
    <property type="term" value="F:glycosyltransferase activity"/>
    <property type="evidence" value="ECO:0007669"/>
    <property type="project" value="InterPro"/>
</dbReference>
<feature type="domain" description="Glycosyltransferase subfamily 4-like N-terminal" evidence="3">
    <location>
        <begin position="24"/>
        <end position="172"/>
    </location>
</feature>
<gene>
    <name evidence="4" type="ORF">SAE01_30220</name>
</gene>
<dbReference type="SUPFAM" id="SSF53756">
    <property type="entry name" value="UDP-Glycosyltransferase/glycogen phosphorylase"/>
    <property type="match status" value="1"/>
</dbReference>
<sequence length="374" mass="42537">MRIAVDTRFLHAKENPDVMNFTAEVFHRLSAAHPEHHFLFLNDTKSNDQASASTNVEQKTIHPKPTNLLSYKWWYDVKLPFALKKYKADLFVGTYGFASLTTSVPQILVVRDLAFLRKQNSSSANGLSFYRRFFSSFIKKSKAIVTLSDFVKEELVTQYNVDRKIIQTIGSGTASSFKTFDWEEREAVKEQFADGHEYFVFTGGSYLRSNFLNVLKAFSIFKKWQKTRMKLLIAGGFDAIEKDLEKLPSYKYRADVLVKRDLEQVELAKLVAASYAMIFPLSYGGFPVPVLESLKCGVPVITTKHSSMSEVAAEAGLYADPSSPEEIAEQMKKVFKDERLRNELIEAAKMRSEYFSWDKTAALLGQVVEQVVSK</sequence>
<evidence type="ECO:0000259" key="2">
    <source>
        <dbReference type="Pfam" id="PF00534"/>
    </source>
</evidence>
<reference evidence="4 5" key="1">
    <citation type="submission" date="2019-07" db="EMBL/GenBank/DDBJ databases">
        <title>Whole genome shotgun sequence of Segetibacter aerophilus NBRC 106135.</title>
        <authorList>
            <person name="Hosoyama A."/>
            <person name="Uohara A."/>
            <person name="Ohji S."/>
            <person name="Ichikawa N."/>
        </authorList>
    </citation>
    <scope>NUCLEOTIDE SEQUENCE [LARGE SCALE GENOMIC DNA]</scope>
    <source>
        <strain evidence="4 5">NBRC 106135</strain>
    </source>
</reference>
<evidence type="ECO:0000256" key="1">
    <source>
        <dbReference type="ARBA" id="ARBA00022679"/>
    </source>
</evidence>
<dbReference type="PANTHER" id="PTHR46401">
    <property type="entry name" value="GLYCOSYLTRANSFERASE WBBK-RELATED"/>
    <property type="match status" value="1"/>
</dbReference>
<dbReference type="EMBL" id="BJYT01000011">
    <property type="protein sequence ID" value="GEO10526.1"/>
    <property type="molecule type" value="Genomic_DNA"/>
</dbReference>
<dbReference type="InterPro" id="IPR028098">
    <property type="entry name" value="Glyco_trans_4-like_N"/>
</dbReference>
<proteinExistence type="predicted"/>
<dbReference type="Proteomes" id="UP000321513">
    <property type="component" value="Unassembled WGS sequence"/>
</dbReference>
<dbReference type="CDD" id="cd03809">
    <property type="entry name" value="GT4_MtfB-like"/>
    <property type="match status" value="1"/>
</dbReference>
<organism evidence="4 5">
    <name type="scientific">Segetibacter aerophilus</name>
    <dbReference type="NCBI Taxonomy" id="670293"/>
    <lineage>
        <taxon>Bacteria</taxon>
        <taxon>Pseudomonadati</taxon>
        <taxon>Bacteroidota</taxon>
        <taxon>Chitinophagia</taxon>
        <taxon>Chitinophagales</taxon>
        <taxon>Chitinophagaceae</taxon>
        <taxon>Segetibacter</taxon>
    </lineage>
</organism>
<dbReference type="Gene3D" id="3.40.50.2000">
    <property type="entry name" value="Glycogen Phosphorylase B"/>
    <property type="match status" value="2"/>
</dbReference>
<keyword evidence="1 4" id="KW-0808">Transferase</keyword>
<dbReference type="PANTHER" id="PTHR46401:SF2">
    <property type="entry name" value="GLYCOSYLTRANSFERASE WBBK-RELATED"/>
    <property type="match status" value="1"/>
</dbReference>
<dbReference type="RefSeq" id="WP_147204636.1">
    <property type="nucleotide sequence ID" value="NZ_BJYT01000011.1"/>
</dbReference>
<dbReference type="GO" id="GO:0009103">
    <property type="term" value="P:lipopolysaccharide biosynthetic process"/>
    <property type="evidence" value="ECO:0007669"/>
    <property type="project" value="TreeGrafter"/>
</dbReference>
<dbReference type="Pfam" id="PF13439">
    <property type="entry name" value="Glyco_transf_4"/>
    <property type="match status" value="1"/>
</dbReference>
<keyword evidence="5" id="KW-1185">Reference proteome</keyword>
<comment type="caution">
    <text evidence="4">The sequence shown here is derived from an EMBL/GenBank/DDBJ whole genome shotgun (WGS) entry which is preliminary data.</text>
</comment>
<name>A0A512BEX4_9BACT</name>
<evidence type="ECO:0000259" key="3">
    <source>
        <dbReference type="Pfam" id="PF13439"/>
    </source>
</evidence>
<evidence type="ECO:0000313" key="4">
    <source>
        <dbReference type="EMBL" id="GEO10526.1"/>
    </source>
</evidence>
<feature type="domain" description="Glycosyl transferase family 1" evidence="2">
    <location>
        <begin position="186"/>
        <end position="349"/>
    </location>
</feature>
<accession>A0A512BEX4</accession>